<reference evidence="2 3" key="1">
    <citation type="submission" date="2019-10" db="EMBL/GenBank/DDBJ databases">
        <title>Three novel species isolated from a subtropical stream in China.</title>
        <authorList>
            <person name="Lu H."/>
        </authorList>
    </citation>
    <scope>NUCLEOTIDE SEQUENCE [LARGE SCALE GENOMIC DNA]</scope>
    <source>
        <strain evidence="2 3">FT13W</strain>
    </source>
</reference>
<name>A0A6I1I7P6_9BURK</name>
<dbReference type="RefSeq" id="WP_152280961.1">
    <property type="nucleotide sequence ID" value="NZ_WFLI01000001.1"/>
</dbReference>
<dbReference type="PROSITE" id="PS50995">
    <property type="entry name" value="HTH_MARR_2"/>
    <property type="match status" value="1"/>
</dbReference>
<feature type="domain" description="HTH marR-type" evidence="1">
    <location>
        <begin position="23"/>
        <end position="155"/>
    </location>
</feature>
<organism evidence="2 3">
    <name type="scientific">Janthinobacterium violaceinigrum</name>
    <dbReference type="NCBI Taxonomy" id="2654252"/>
    <lineage>
        <taxon>Bacteria</taxon>
        <taxon>Pseudomonadati</taxon>
        <taxon>Pseudomonadota</taxon>
        <taxon>Betaproteobacteria</taxon>
        <taxon>Burkholderiales</taxon>
        <taxon>Oxalobacteraceae</taxon>
        <taxon>Janthinobacterium</taxon>
    </lineage>
</organism>
<protein>
    <submittedName>
        <fullName evidence="2">MarR family transcriptional regulator</fullName>
    </submittedName>
</protein>
<accession>A0A6I1I7P6</accession>
<dbReference type="InterPro" id="IPR039422">
    <property type="entry name" value="MarR/SlyA-like"/>
</dbReference>
<keyword evidence="3" id="KW-1185">Reference proteome</keyword>
<gene>
    <name evidence="2" type="ORF">GCN75_01125</name>
</gene>
<dbReference type="SUPFAM" id="SSF46785">
    <property type="entry name" value="Winged helix' DNA-binding domain"/>
    <property type="match status" value="1"/>
</dbReference>
<evidence type="ECO:0000313" key="3">
    <source>
        <dbReference type="Proteomes" id="UP000468717"/>
    </source>
</evidence>
<dbReference type="Pfam" id="PF01047">
    <property type="entry name" value="MarR"/>
    <property type="match status" value="1"/>
</dbReference>
<dbReference type="InterPro" id="IPR000835">
    <property type="entry name" value="HTH_MarR-typ"/>
</dbReference>
<dbReference type="GO" id="GO:0003700">
    <property type="term" value="F:DNA-binding transcription factor activity"/>
    <property type="evidence" value="ECO:0007669"/>
    <property type="project" value="InterPro"/>
</dbReference>
<dbReference type="PANTHER" id="PTHR33164:SF106">
    <property type="entry name" value="TRANSCRIPTIONAL REGULATORY PROTEIN"/>
    <property type="match status" value="1"/>
</dbReference>
<dbReference type="InterPro" id="IPR036390">
    <property type="entry name" value="WH_DNA-bd_sf"/>
</dbReference>
<evidence type="ECO:0000313" key="2">
    <source>
        <dbReference type="EMBL" id="KAB8066895.1"/>
    </source>
</evidence>
<dbReference type="PANTHER" id="PTHR33164">
    <property type="entry name" value="TRANSCRIPTIONAL REGULATOR, MARR FAMILY"/>
    <property type="match status" value="1"/>
</dbReference>
<dbReference type="PRINTS" id="PR00598">
    <property type="entry name" value="HTHMARR"/>
</dbReference>
<proteinExistence type="predicted"/>
<dbReference type="GO" id="GO:0006950">
    <property type="term" value="P:response to stress"/>
    <property type="evidence" value="ECO:0007669"/>
    <property type="project" value="TreeGrafter"/>
</dbReference>
<comment type="caution">
    <text evidence="2">The sequence shown here is derived from an EMBL/GenBank/DDBJ whole genome shotgun (WGS) entry which is preliminary data.</text>
</comment>
<dbReference type="Proteomes" id="UP000468717">
    <property type="component" value="Unassembled WGS sequence"/>
</dbReference>
<dbReference type="EMBL" id="WFLI01000001">
    <property type="protein sequence ID" value="KAB8066895.1"/>
    <property type="molecule type" value="Genomic_DNA"/>
</dbReference>
<sequence>MHDQPAHTESFAAEDPRGMHIAGDAIGRQLQDIAILTRETAQQLGTAMGINQTDLALMEQLITHGPLSPNELAARLAVTTAGVTLVIDRLERAGHVTRVRQQDDKRRVLVHPVPASVAQTYRHIAPMLDGLDAVLGALSANERTTIEHFLQQVITVYRTTLPTPSEKKTK</sequence>
<evidence type="ECO:0000259" key="1">
    <source>
        <dbReference type="PROSITE" id="PS50995"/>
    </source>
</evidence>
<dbReference type="SMART" id="SM00347">
    <property type="entry name" value="HTH_MARR"/>
    <property type="match status" value="1"/>
</dbReference>
<dbReference type="AlphaFoldDB" id="A0A6I1I7P6"/>
<dbReference type="Gene3D" id="1.10.10.10">
    <property type="entry name" value="Winged helix-like DNA-binding domain superfamily/Winged helix DNA-binding domain"/>
    <property type="match status" value="1"/>
</dbReference>
<dbReference type="InterPro" id="IPR036388">
    <property type="entry name" value="WH-like_DNA-bd_sf"/>
</dbReference>